<dbReference type="Pfam" id="PF01966">
    <property type="entry name" value="HD"/>
    <property type="match status" value="1"/>
</dbReference>
<evidence type="ECO:0000256" key="11">
    <source>
        <dbReference type="RuleBase" id="RU003953"/>
    </source>
</evidence>
<evidence type="ECO:0000256" key="9">
    <source>
        <dbReference type="ARBA" id="ARBA00022842"/>
    </source>
</evidence>
<dbReference type="GO" id="GO:0046872">
    <property type="term" value="F:metal ion binding"/>
    <property type="evidence" value="ECO:0007669"/>
    <property type="project" value="UniProtKB-KW"/>
</dbReference>
<dbReference type="InterPro" id="IPR003607">
    <property type="entry name" value="HD/PDEase_dom"/>
</dbReference>
<keyword evidence="9" id="KW-0460">Magnesium</keyword>
<dbReference type="Pfam" id="PF01743">
    <property type="entry name" value="PolyA_pol"/>
    <property type="match status" value="1"/>
</dbReference>
<reference evidence="15 16" key="1">
    <citation type="submission" date="2018-06" db="EMBL/GenBank/DDBJ databases">
        <title>Genomic Encyclopedia of Type Strains, Phase IV (KMG-IV): sequencing the most valuable type-strain genomes for metagenomic binning, comparative biology and taxonomic classification.</title>
        <authorList>
            <person name="Goeker M."/>
        </authorList>
    </citation>
    <scope>NUCLEOTIDE SEQUENCE [LARGE SCALE GENOMIC DNA]</scope>
    <source>
        <strain evidence="15 16">DSM 18048</strain>
    </source>
</reference>
<dbReference type="GO" id="GO:0008033">
    <property type="term" value="P:tRNA processing"/>
    <property type="evidence" value="ECO:0007669"/>
    <property type="project" value="UniProtKB-KW"/>
</dbReference>
<organism evidence="15 16">
    <name type="scientific">Deinococcus yavapaiensis KR-236</name>
    <dbReference type="NCBI Taxonomy" id="694435"/>
    <lineage>
        <taxon>Bacteria</taxon>
        <taxon>Thermotogati</taxon>
        <taxon>Deinococcota</taxon>
        <taxon>Deinococci</taxon>
        <taxon>Deinococcales</taxon>
        <taxon>Deinococcaceae</taxon>
        <taxon>Deinococcus</taxon>
    </lineage>
</organism>
<dbReference type="InterPro" id="IPR032828">
    <property type="entry name" value="PolyA_RNA-bd"/>
</dbReference>
<evidence type="ECO:0000256" key="2">
    <source>
        <dbReference type="ARBA" id="ARBA00007265"/>
    </source>
</evidence>
<evidence type="ECO:0000256" key="4">
    <source>
        <dbReference type="ARBA" id="ARBA00022679"/>
    </source>
</evidence>
<keyword evidence="16" id="KW-1185">Reference proteome</keyword>
<sequence length="428" mass="47231">MLFFRPRLPAFPANSLLVGGAARDVLRRVKPKDFDWLARDPEAAAREVAARLGGSAFEIDEERGYWRAVGRGEQHDFVPLPHAVEADLARRDFTVNALAMREDGQVIDPLGGRADLKRRTLRMVSEANLVDDPLRLLRAARLSVTLGFSIEASTRETVARLARSNLPLPAFERVRDELSALLGHDRAADGVELLEDLGLLQLYLPELREGIGVTQGGFHHLDVFRHGVEALHQLIARFEDASLTLRLATLLHDVGKPRALERDSGTGRPSFHAHDRVGAEITRDVLTRLKFPLDVVERAAALVKAHMLPLPSSPREARRFVHRRRALLPDLLRLMLADREAARGPDSTPATRFAYQAAMSLVLEALEEQPAAPSPLLRGADIMALLGVDPGPIVGEALRAVEEARAVGDVKTPEDAAEFVTSHFLRRV</sequence>
<dbReference type="InterPro" id="IPR006674">
    <property type="entry name" value="HD_domain"/>
</dbReference>
<evidence type="ECO:0000256" key="10">
    <source>
        <dbReference type="ARBA" id="ARBA00022884"/>
    </source>
</evidence>
<evidence type="ECO:0000313" key="16">
    <source>
        <dbReference type="Proteomes" id="UP000248326"/>
    </source>
</evidence>
<evidence type="ECO:0000313" key="15">
    <source>
        <dbReference type="EMBL" id="PYE54851.1"/>
    </source>
</evidence>
<dbReference type="PANTHER" id="PTHR47545:SF2">
    <property type="entry name" value="CC-ADDING TRNA NUCLEOTIDYLTRANSFERASE"/>
    <property type="match status" value="1"/>
</dbReference>
<evidence type="ECO:0000256" key="8">
    <source>
        <dbReference type="ARBA" id="ARBA00022741"/>
    </source>
</evidence>
<dbReference type="OrthoDB" id="9805698at2"/>
<dbReference type="InterPro" id="IPR002646">
    <property type="entry name" value="PolA_pol_head_dom"/>
</dbReference>
<name>A0A318SD80_9DEIO</name>
<dbReference type="NCBIfam" id="TIGR00277">
    <property type="entry name" value="HDIG"/>
    <property type="match status" value="1"/>
</dbReference>
<dbReference type="PANTHER" id="PTHR47545">
    <property type="entry name" value="MULTIFUNCTIONAL CCA PROTEIN"/>
    <property type="match status" value="1"/>
</dbReference>
<evidence type="ECO:0000256" key="5">
    <source>
        <dbReference type="ARBA" id="ARBA00022694"/>
    </source>
</evidence>
<keyword evidence="4 11" id="KW-0808">Transferase</keyword>
<dbReference type="Pfam" id="PF12627">
    <property type="entry name" value="PolyA_pol_RNAbd"/>
    <property type="match status" value="1"/>
</dbReference>
<keyword evidence="8" id="KW-0547">Nucleotide-binding</keyword>
<dbReference type="EMBL" id="QJSX01000004">
    <property type="protein sequence ID" value="PYE54851.1"/>
    <property type="molecule type" value="Genomic_DNA"/>
</dbReference>
<dbReference type="SUPFAM" id="SSF81301">
    <property type="entry name" value="Nucleotidyltransferase"/>
    <property type="match status" value="1"/>
</dbReference>
<evidence type="ECO:0000256" key="6">
    <source>
        <dbReference type="ARBA" id="ARBA00022695"/>
    </source>
</evidence>
<evidence type="ECO:0000256" key="3">
    <source>
        <dbReference type="ARBA" id="ARBA00022555"/>
    </source>
</evidence>
<evidence type="ECO:0000259" key="14">
    <source>
        <dbReference type="Pfam" id="PF12627"/>
    </source>
</evidence>
<comment type="caution">
    <text evidence="15">The sequence shown here is derived from an EMBL/GenBank/DDBJ whole genome shotgun (WGS) entry which is preliminary data.</text>
</comment>
<keyword evidence="7" id="KW-0479">Metal-binding</keyword>
<dbReference type="GO" id="GO:0000049">
    <property type="term" value="F:tRNA binding"/>
    <property type="evidence" value="ECO:0007669"/>
    <property type="project" value="UniProtKB-KW"/>
</dbReference>
<comment type="similarity">
    <text evidence="2 11">Belongs to the tRNA nucleotidyltransferase/poly(A) polymerase family.</text>
</comment>
<dbReference type="GO" id="GO:0016779">
    <property type="term" value="F:nucleotidyltransferase activity"/>
    <property type="evidence" value="ECO:0007669"/>
    <property type="project" value="UniProtKB-KW"/>
</dbReference>
<dbReference type="Proteomes" id="UP000248326">
    <property type="component" value="Unassembled WGS sequence"/>
</dbReference>
<protein>
    <submittedName>
        <fullName evidence="15">Poly(A) polymerase</fullName>
    </submittedName>
</protein>
<evidence type="ECO:0000259" key="13">
    <source>
        <dbReference type="Pfam" id="PF01966"/>
    </source>
</evidence>
<feature type="domain" description="Poly A polymerase head" evidence="12">
    <location>
        <begin position="82"/>
        <end position="122"/>
    </location>
</feature>
<keyword evidence="6" id="KW-0548">Nucleotidyltransferase</keyword>
<proteinExistence type="inferred from homology"/>
<dbReference type="InterPro" id="IPR050124">
    <property type="entry name" value="tRNA_CCA-adding_enzyme"/>
</dbReference>
<gene>
    <name evidence="15" type="ORF">DES52_104122</name>
</gene>
<evidence type="ECO:0000256" key="1">
    <source>
        <dbReference type="ARBA" id="ARBA00001946"/>
    </source>
</evidence>
<dbReference type="CDD" id="cd00077">
    <property type="entry name" value="HDc"/>
    <property type="match status" value="1"/>
</dbReference>
<keyword evidence="10 11" id="KW-0694">RNA-binding</keyword>
<dbReference type="Gene3D" id="1.10.3090.10">
    <property type="entry name" value="cca-adding enzyme, domain 2"/>
    <property type="match status" value="1"/>
</dbReference>
<feature type="domain" description="HD" evidence="13">
    <location>
        <begin position="227"/>
        <end position="342"/>
    </location>
</feature>
<dbReference type="InterPro" id="IPR043519">
    <property type="entry name" value="NT_sf"/>
</dbReference>
<dbReference type="SUPFAM" id="SSF81891">
    <property type="entry name" value="Poly A polymerase C-terminal region-like"/>
    <property type="match status" value="1"/>
</dbReference>
<feature type="domain" description="tRNA nucleotidyltransferase/poly(A) polymerase RNA and SrmB- binding" evidence="14">
    <location>
        <begin position="147"/>
        <end position="208"/>
    </location>
</feature>
<accession>A0A318SD80</accession>
<comment type="cofactor">
    <cofactor evidence="1">
        <name>Mg(2+)</name>
        <dbReference type="ChEBI" id="CHEBI:18420"/>
    </cofactor>
</comment>
<dbReference type="GO" id="GO:0000166">
    <property type="term" value="F:nucleotide binding"/>
    <property type="evidence" value="ECO:0007669"/>
    <property type="project" value="UniProtKB-KW"/>
</dbReference>
<keyword evidence="3" id="KW-0820">tRNA-binding</keyword>
<evidence type="ECO:0000259" key="12">
    <source>
        <dbReference type="Pfam" id="PF01743"/>
    </source>
</evidence>
<dbReference type="AlphaFoldDB" id="A0A318SD80"/>
<dbReference type="RefSeq" id="WP_110885969.1">
    <property type="nucleotide sequence ID" value="NZ_QJSX01000004.1"/>
</dbReference>
<dbReference type="Gene3D" id="3.30.460.10">
    <property type="entry name" value="Beta Polymerase, domain 2"/>
    <property type="match status" value="1"/>
</dbReference>
<dbReference type="InterPro" id="IPR006675">
    <property type="entry name" value="HDIG_dom"/>
</dbReference>
<evidence type="ECO:0000256" key="7">
    <source>
        <dbReference type="ARBA" id="ARBA00022723"/>
    </source>
</evidence>
<keyword evidence="5" id="KW-0819">tRNA processing</keyword>